<dbReference type="RefSeq" id="WP_189032061.1">
    <property type="nucleotide sequence ID" value="NZ_BMKR01000052.1"/>
</dbReference>
<dbReference type="AlphaFoldDB" id="A0A917FWE4"/>
<reference evidence="1" key="2">
    <citation type="submission" date="2020-09" db="EMBL/GenBank/DDBJ databases">
        <authorList>
            <person name="Sun Q."/>
            <person name="Zhou Y."/>
        </authorList>
    </citation>
    <scope>NUCLEOTIDE SEQUENCE</scope>
    <source>
        <strain evidence="1">CGMCC 1.16134</strain>
    </source>
</reference>
<dbReference type="EMBL" id="BMKR01000052">
    <property type="protein sequence ID" value="GGG11287.1"/>
    <property type="molecule type" value="Genomic_DNA"/>
</dbReference>
<name>A0A917FWE4_9BACL</name>
<proteinExistence type="predicted"/>
<organism evidence="1 2">
    <name type="scientific">Paenibacillus albidus</name>
    <dbReference type="NCBI Taxonomy" id="2041023"/>
    <lineage>
        <taxon>Bacteria</taxon>
        <taxon>Bacillati</taxon>
        <taxon>Bacillota</taxon>
        <taxon>Bacilli</taxon>
        <taxon>Bacillales</taxon>
        <taxon>Paenibacillaceae</taxon>
        <taxon>Paenibacillus</taxon>
    </lineage>
</organism>
<gene>
    <name evidence="1" type="ORF">GCM10010912_64620</name>
</gene>
<protein>
    <submittedName>
        <fullName evidence="1">Uncharacterized protein</fullName>
    </submittedName>
</protein>
<dbReference type="Proteomes" id="UP000637643">
    <property type="component" value="Unassembled WGS sequence"/>
</dbReference>
<reference evidence="1" key="1">
    <citation type="journal article" date="2014" name="Int. J. Syst. Evol. Microbiol.">
        <title>Complete genome sequence of Corynebacterium casei LMG S-19264T (=DSM 44701T), isolated from a smear-ripened cheese.</title>
        <authorList>
            <consortium name="US DOE Joint Genome Institute (JGI-PGF)"/>
            <person name="Walter F."/>
            <person name="Albersmeier A."/>
            <person name="Kalinowski J."/>
            <person name="Ruckert C."/>
        </authorList>
    </citation>
    <scope>NUCLEOTIDE SEQUENCE</scope>
    <source>
        <strain evidence="1">CGMCC 1.16134</strain>
    </source>
</reference>
<evidence type="ECO:0000313" key="1">
    <source>
        <dbReference type="EMBL" id="GGG11287.1"/>
    </source>
</evidence>
<comment type="caution">
    <text evidence="1">The sequence shown here is derived from an EMBL/GenBank/DDBJ whole genome shotgun (WGS) entry which is preliminary data.</text>
</comment>
<evidence type="ECO:0000313" key="2">
    <source>
        <dbReference type="Proteomes" id="UP000637643"/>
    </source>
</evidence>
<keyword evidence="2" id="KW-1185">Reference proteome</keyword>
<sequence>MKKKILVAVAFIFFLLALWFVISILNNLDKSATMPDTYTITFGYNINDSNLSFIDSAEEFTTRENLKAQISFPSVHLKSSKGVFKVINVSSGKVVQTFNMNINKGVSGQMFNLDAIDWPLGTYECTFEIDGKILSKNNFVLK</sequence>
<accession>A0A917FWE4</accession>